<dbReference type="AlphaFoldDB" id="E3NW76"/>
<gene>
    <name evidence="2" type="ORF">CRE_17798</name>
</gene>
<dbReference type="EMBL" id="DS271372">
    <property type="protein sequence ID" value="EFP01132.1"/>
    <property type="molecule type" value="Genomic_DNA"/>
</dbReference>
<feature type="compositionally biased region" description="Pro residues" evidence="1">
    <location>
        <begin position="176"/>
        <end position="187"/>
    </location>
</feature>
<evidence type="ECO:0000256" key="1">
    <source>
        <dbReference type="SAM" id="MobiDB-lite"/>
    </source>
</evidence>
<feature type="non-terminal residue" evidence="2">
    <location>
        <position position="279"/>
    </location>
</feature>
<organism evidence="3">
    <name type="scientific">Caenorhabditis remanei</name>
    <name type="common">Caenorhabditis vulgaris</name>
    <dbReference type="NCBI Taxonomy" id="31234"/>
    <lineage>
        <taxon>Eukaryota</taxon>
        <taxon>Metazoa</taxon>
        <taxon>Ecdysozoa</taxon>
        <taxon>Nematoda</taxon>
        <taxon>Chromadorea</taxon>
        <taxon>Rhabditida</taxon>
        <taxon>Rhabditina</taxon>
        <taxon>Rhabditomorpha</taxon>
        <taxon>Rhabditoidea</taxon>
        <taxon>Rhabditidae</taxon>
        <taxon>Peloderinae</taxon>
        <taxon>Caenorhabditis</taxon>
    </lineage>
</organism>
<protein>
    <submittedName>
        <fullName evidence="2">Uncharacterized protein</fullName>
    </submittedName>
</protein>
<dbReference type="Proteomes" id="UP000008281">
    <property type="component" value="Unassembled WGS sequence"/>
</dbReference>
<accession>E3NW76</accession>
<feature type="compositionally biased region" description="Polar residues" evidence="1">
    <location>
        <begin position="258"/>
        <end position="267"/>
    </location>
</feature>
<reference evidence="2" key="1">
    <citation type="submission" date="2007-07" db="EMBL/GenBank/DDBJ databases">
        <title>PCAP assembly of the Caenorhabditis remanei genome.</title>
        <authorList>
            <consortium name="The Caenorhabditis remanei Sequencing Consortium"/>
            <person name="Wilson R.K."/>
        </authorList>
    </citation>
    <scope>NUCLEOTIDE SEQUENCE [LARGE SCALE GENOMIC DNA]</scope>
    <source>
        <strain evidence="2">PB4641</strain>
    </source>
</reference>
<sequence>MAPRPPAPRSARQRIGTIQSFVTAFDKQVDSVISGARLWQRELKELQDKEASDGGQEHVVDRIHAPRIAESLQRMLQKVSELPVVLGTKVTKAKAEASESGSDPEEVESLGIALVSSYAPILKAKKSTISSLLHILTDYTVSYALNVRVPASPEEILEELERSFEESSLQEEEPEVSPPLTSPPPHQLIPDQTPRADSISNDGNHSTHNHSNQIPETPILTNPGGNPQNQGNKNTSEKISDNYFNTNFRNPRVQQLFDNTTDYSNQQSRDRPDTQTIPI</sequence>
<feature type="region of interest" description="Disordered" evidence="1">
    <location>
        <begin position="258"/>
        <end position="279"/>
    </location>
</feature>
<feature type="compositionally biased region" description="Polar residues" evidence="1">
    <location>
        <begin position="198"/>
        <end position="215"/>
    </location>
</feature>
<dbReference type="HOGENOM" id="CLU_061876_0_0_1"/>
<dbReference type="InParanoid" id="E3NW76"/>
<keyword evidence="3" id="KW-1185">Reference proteome</keyword>
<name>E3NW76_CAERE</name>
<evidence type="ECO:0000313" key="2">
    <source>
        <dbReference type="EMBL" id="EFP01132.1"/>
    </source>
</evidence>
<feature type="compositionally biased region" description="Low complexity" evidence="1">
    <location>
        <begin position="222"/>
        <end position="232"/>
    </location>
</feature>
<feature type="region of interest" description="Disordered" evidence="1">
    <location>
        <begin position="161"/>
        <end position="245"/>
    </location>
</feature>
<evidence type="ECO:0000313" key="3">
    <source>
        <dbReference type="Proteomes" id="UP000008281"/>
    </source>
</evidence>
<proteinExistence type="predicted"/>